<dbReference type="Proteomes" id="UP001597459">
    <property type="component" value="Unassembled WGS sequence"/>
</dbReference>
<dbReference type="EMBL" id="JBHULX010000048">
    <property type="protein sequence ID" value="MFD2593513.1"/>
    <property type="molecule type" value="Genomic_DNA"/>
</dbReference>
<proteinExistence type="predicted"/>
<keyword evidence="2" id="KW-1185">Reference proteome</keyword>
<reference evidence="2" key="1">
    <citation type="journal article" date="2019" name="Int. J. Syst. Evol. Microbiol.">
        <title>The Global Catalogue of Microorganisms (GCM) 10K type strain sequencing project: providing services to taxonomists for standard genome sequencing and annotation.</title>
        <authorList>
            <consortium name="The Broad Institute Genomics Platform"/>
            <consortium name="The Broad Institute Genome Sequencing Center for Infectious Disease"/>
            <person name="Wu L."/>
            <person name="Ma J."/>
        </authorList>
    </citation>
    <scope>NUCLEOTIDE SEQUENCE [LARGE SCALE GENOMIC DNA]</scope>
    <source>
        <strain evidence="2">KCTC 42423</strain>
    </source>
</reference>
<evidence type="ECO:0000313" key="1">
    <source>
        <dbReference type="EMBL" id="MFD2593513.1"/>
    </source>
</evidence>
<evidence type="ECO:0000313" key="2">
    <source>
        <dbReference type="Proteomes" id="UP001597459"/>
    </source>
</evidence>
<organism evidence="1 2">
    <name type="scientific">Aquimarina hainanensis</name>
    <dbReference type="NCBI Taxonomy" id="1578017"/>
    <lineage>
        <taxon>Bacteria</taxon>
        <taxon>Pseudomonadati</taxon>
        <taxon>Bacteroidota</taxon>
        <taxon>Flavobacteriia</taxon>
        <taxon>Flavobacteriales</taxon>
        <taxon>Flavobacteriaceae</taxon>
        <taxon>Aquimarina</taxon>
    </lineage>
</organism>
<dbReference type="RefSeq" id="WP_176030866.1">
    <property type="nucleotide sequence ID" value="NZ_JBHSJV010000001.1"/>
</dbReference>
<name>A0ABW5NGZ3_9FLAO</name>
<accession>A0ABW5NGZ3</accession>
<sequence length="51" mass="5973">MSKEELYKVMLAYKNKHGFTESNQSNFIWAIESLKKHTEISKLDKESPISI</sequence>
<protein>
    <submittedName>
        <fullName evidence="1">Uncharacterized protein</fullName>
    </submittedName>
</protein>
<comment type="caution">
    <text evidence="1">The sequence shown here is derived from an EMBL/GenBank/DDBJ whole genome shotgun (WGS) entry which is preliminary data.</text>
</comment>
<gene>
    <name evidence="1" type="ORF">ACFSTE_21930</name>
</gene>